<feature type="transmembrane region" description="Helical" evidence="1">
    <location>
        <begin position="309"/>
        <end position="332"/>
    </location>
</feature>
<keyword evidence="1" id="KW-0812">Transmembrane</keyword>
<keyword evidence="1" id="KW-0472">Membrane</keyword>
<name>A0A1I7U2E2_9PELO</name>
<organism evidence="4 5">
    <name type="scientific">Caenorhabditis tropicalis</name>
    <dbReference type="NCBI Taxonomy" id="1561998"/>
    <lineage>
        <taxon>Eukaryota</taxon>
        <taxon>Metazoa</taxon>
        <taxon>Ecdysozoa</taxon>
        <taxon>Nematoda</taxon>
        <taxon>Chromadorea</taxon>
        <taxon>Rhabditida</taxon>
        <taxon>Rhabditina</taxon>
        <taxon>Rhabditomorpha</taxon>
        <taxon>Rhabditoidea</taxon>
        <taxon>Rhabditidae</taxon>
        <taxon>Peloderinae</taxon>
        <taxon>Caenorhabditis</taxon>
    </lineage>
</organism>
<sequence length="356" mass="40453">MSNTVLVLAVSIVTVITAFTFTLPGEGCGYVYNPEYFLWLPEDEEGRCAETFYNVFMVSISVITLTSNGFNVATGARLLMSKMVGITKQESTKRRKRWMIMFVQSVVQDCLHLIDIINATYIWKLNNELDSALLIKYSHILGLAAMSIYEVSNLLHLLIAFNRFCAVFLSSHYENLFSSFGTIIMIQLVWIISFILCSIFYEIIGCYFSYDDVSWTFGFLASPKCVQLTWYTDFALNTSLIVITLFINLLTAFKAGKNSRMLMNAAGMQMSQRQKQREMGFIKQTFFQGISIFAGQFTYYLVAPFLTNSVLLFLVASLWAFMHAVEGVIIFASNKEMHEVLKTRKKTTSSIVFVSS</sequence>
<feature type="transmembrane region" description="Helical" evidence="1">
    <location>
        <begin position="182"/>
        <end position="210"/>
    </location>
</feature>
<dbReference type="AlphaFoldDB" id="A0A1I7U2E2"/>
<feature type="transmembrane region" description="Helical" evidence="1">
    <location>
        <begin position="137"/>
        <end position="161"/>
    </location>
</feature>
<proteinExistence type="predicted"/>
<keyword evidence="4" id="KW-1185">Reference proteome</keyword>
<dbReference type="PANTHER" id="PTHR23017:SF14">
    <property type="entry name" value="7TM GPCR SERPENTINE RECEPTOR CLASS X (SRX) DOMAIN-CONTAINING PROTEIN-RELATED"/>
    <property type="match status" value="1"/>
</dbReference>
<dbReference type="WBParaSite" id="Csp11.Scaffold629.g14159.t2">
    <property type="protein sequence ID" value="Csp11.Scaffold629.g14159.t2"/>
    <property type="gene ID" value="Csp11.Scaffold629.g14159"/>
</dbReference>
<feature type="transmembrane region" description="Helical" evidence="1">
    <location>
        <begin position="98"/>
        <end position="117"/>
    </location>
</feature>
<feature type="domain" description="7TM GPCR serpentine receptor class x (Srx)" evidence="3">
    <location>
        <begin position="130"/>
        <end position="334"/>
    </location>
</feature>
<dbReference type="CDD" id="cd00637">
    <property type="entry name" value="7tm_classA_rhodopsin-like"/>
    <property type="match status" value="1"/>
</dbReference>
<evidence type="ECO:0000256" key="1">
    <source>
        <dbReference type="SAM" id="Phobius"/>
    </source>
</evidence>
<dbReference type="Pfam" id="PF10328">
    <property type="entry name" value="7TM_GPCR_Srx"/>
    <property type="match status" value="2"/>
</dbReference>
<feature type="chain" id="PRO_5009308295" evidence="2">
    <location>
        <begin position="19"/>
        <end position="356"/>
    </location>
</feature>
<accession>A0A1I7U2E2</accession>
<protein>
    <submittedName>
        <fullName evidence="5">7TM_GPCR_Srx domain-containing protein</fullName>
    </submittedName>
</protein>
<feature type="transmembrane region" description="Helical" evidence="1">
    <location>
        <begin position="230"/>
        <end position="253"/>
    </location>
</feature>
<feature type="transmembrane region" description="Helical" evidence="1">
    <location>
        <begin position="285"/>
        <end position="303"/>
    </location>
</feature>
<dbReference type="Gene3D" id="1.20.1070.10">
    <property type="entry name" value="Rhodopsin 7-helix transmembrane proteins"/>
    <property type="match status" value="1"/>
</dbReference>
<evidence type="ECO:0000259" key="3">
    <source>
        <dbReference type="Pfam" id="PF10328"/>
    </source>
</evidence>
<keyword evidence="1" id="KW-1133">Transmembrane helix</keyword>
<dbReference type="eggNOG" id="ENOG502RB7F">
    <property type="taxonomic scope" value="Eukaryota"/>
</dbReference>
<dbReference type="Proteomes" id="UP000095282">
    <property type="component" value="Unplaced"/>
</dbReference>
<evidence type="ECO:0000313" key="5">
    <source>
        <dbReference type="WBParaSite" id="Csp11.Scaffold629.g14159.t2"/>
    </source>
</evidence>
<feature type="transmembrane region" description="Helical" evidence="1">
    <location>
        <begin position="51"/>
        <end position="73"/>
    </location>
</feature>
<keyword evidence="2" id="KW-0732">Signal</keyword>
<dbReference type="InterPro" id="IPR019430">
    <property type="entry name" value="7TM_GPCR_serpentine_rcpt_Srx"/>
</dbReference>
<reference evidence="5" key="1">
    <citation type="submission" date="2016-11" db="UniProtKB">
        <authorList>
            <consortium name="WormBaseParasite"/>
        </authorList>
    </citation>
    <scope>IDENTIFICATION</scope>
</reference>
<dbReference type="PANTHER" id="PTHR23017">
    <property type="entry name" value="SERPENTINE RECEPTOR, CLASS X"/>
    <property type="match status" value="1"/>
</dbReference>
<evidence type="ECO:0000256" key="2">
    <source>
        <dbReference type="SAM" id="SignalP"/>
    </source>
</evidence>
<evidence type="ECO:0000313" key="4">
    <source>
        <dbReference type="Proteomes" id="UP000095282"/>
    </source>
</evidence>
<feature type="signal peptide" evidence="2">
    <location>
        <begin position="1"/>
        <end position="18"/>
    </location>
</feature>
<feature type="domain" description="7TM GPCR serpentine receptor class x (Srx)" evidence="3">
    <location>
        <begin position="2"/>
        <end position="128"/>
    </location>
</feature>
<dbReference type="SUPFAM" id="SSF81321">
    <property type="entry name" value="Family A G protein-coupled receptor-like"/>
    <property type="match status" value="1"/>
</dbReference>